<dbReference type="PANTHER" id="PTHR30576:SF10">
    <property type="entry name" value="SLL5057 PROTEIN"/>
    <property type="match status" value="1"/>
</dbReference>
<evidence type="ECO:0000256" key="2">
    <source>
        <dbReference type="ARBA" id="ARBA00006464"/>
    </source>
</evidence>
<evidence type="ECO:0000256" key="4">
    <source>
        <dbReference type="ARBA" id="ARBA00022692"/>
    </source>
</evidence>
<evidence type="ECO:0000259" key="9">
    <source>
        <dbReference type="Pfam" id="PF02397"/>
    </source>
</evidence>
<evidence type="ECO:0000256" key="6">
    <source>
        <dbReference type="ARBA" id="ARBA00023136"/>
    </source>
</evidence>
<dbReference type="Pfam" id="PF13727">
    <property type="entry name" value="CoA_binding_3"/>
    <property type="match status" value="1"/>
</dbReference>
<dbReference type="InterPro" id="IPR003362">
    <property type="entry name" value="Bact_transf"/>
</dbReference>
<comment type="subcellular location">
    <subcellularLocation>
        <location evidence="1">Membrane</location>
        <topology evidence="1">Multi-pass membrane protein</topology>
    </subcellularLocation>
</comment>
<comment type="caution">
    <text evidence="10">The sequence shown here is derived from an EMBL/GenBank/DDBJ whole genome shotgun (WGS) entry which is preliminary data.</text>
</comment>
<dbReference type="RefSeq" id="WP_152193489.1">
    <property type="nucleotide sequence ID" value="NZ_VUKD01000001.1"/>
</dbReference>
<accession>A0A6N7EB33</accession>
<evidence type="ECO:0000256" key="7">
    <source>
        <dbReference type="SAM" id="MobiDB-lite"/>
    </source>
</evidence>
<evidence type="ECO:0000256" key="3">
    <source>
        <dbReference type="ARBA" id="ARBA00022679"/>
    </source>
</evidence>
<dbReference type="OrthoDB" id="9808602at2"/>
<keyword evidence="4 8" id="KW-0812">Transmembrane</keyword>
<dbReference type="GO" id="GO:0016780">
    <property type="term" value="F:phosphotransferase activity, for other substituted phosphate groups"/>
    <property type="evidence" value="ECO:0007669"/>
    <property type="project" value="TreeGrafter"/>
</dbReference>
<protein>
    <submittedName>
        <fullName evidence="10">Exopolysaccharide biosynthesis polyprenyl glycosylphosphotransferase</fullName>
    </submittedName>
</protein>
<gene>
    <name evidence="10" type="ORF">GB881_00765</name>
</gene>
<organism evidence="10 11">
    <name type="scientific">Georgenia subflava</name>
    <dbReference type="NCBI Taxonomy" id="1622177"/>
    <lineage>
        <taxon>Bacteria</taxon>
        <taxon>Bacillati</taxon>
        <taxon>Actinomycetota</taxon>
        <taxon>Actinomycetes</taxon>
        <taxon>Micrococcales</taxon>
        <taxon>Bogoriellaceae</taxon>
        <taxon>Georgenia</taxon>
    </lineage>
</organism>
<feature type="transmembrane region" description="Helical" evidence="8">
    <location>
        <begin position="131"/>
        <end position="148"/>
    </location>
</feature>
<evidence type="ECO:0000313" key="11">
    <source>
        <dbReference type="Proteomes" id="UP000437709"/>
    </source>
</evidence>
<keyword evidence="5 8" id="KW-1133">Transmembrane helix</keyword>
<feature type="transmembrane region" description="Helical" evidence="8">
    <location>
        <begin position="94"/>
        <end position="111"/>
    </location>
</feature>
<reference evidence="10 11" key="1">
    <citation type="submission" date="2019-10" db="EMBL/GenBank/DDBJ databases">
        <title>Georgenia wutianyii sp. nov. and Georgenia yuyongxinii sp. nov. isolated from plateau pika (Ochotona curzoniae) in the Qinghai-Tibet plateau of China.</title>
        <authorList>
            <person name="Tian Z."/>
        </authorList>
    </citation>
    <scope>NUCLEOTIDE SEQUENCE [LARGE SCALE GENOMIC DNA]</scope>
    <source>
        <strain evidence="10 11">JCM 19765</strain>
    </source>
</reference>
<comment type="similarity">
    <text evidence="2">Belongs to the bacterial sugar transferase family.</text>
</comment>
<dbReference type="EMBL" id="WHPC01000001">
    <property type="protein sequence ID" value="MPV35592.1"/>
    <property type="molecule type" value="Genomic_DNA"/>
</dbReference>
<sequence>MLKRSTARRPGHPRAASSSARATMDRILEAAALTEDGGRLATAGTVGAAVAAGGRRQLASSADPATRTSRRTPPRFWPALAPAISKPWDRSIRAGMALTDLALIVIALVVARVVRFGDLGATQLTVGPRSVDYQVVGVVITILWFLTLTANDSRKRRVLGAGLEEYRRILTGTVAAFGALAMLSYLGEVTLSRLYFVVALPVGLGLLLVGRLAWRLRLRQVRSRGHALTGTVVVGDADDVVATVAEMRRHREAGYVPVAIALSRSGEADPRDEVLPELPRISLPELSAAAEDPRLGAVMIAGGISRAEVRQLAWDLEVGSAELLLVSQLTDVAGPRIHQVPVDGLPMVQVDLPRFSGWAHVLKRSMDVVFAATALLLLAPVYGAIALAIKADDGGPVFFRQERVGQNGTSFMMHKFRTMAVDAEARLAALQGQGDGNGVLFKLKDDPRVTRVGKFLRRYSLDEFPQFFDVLTGQMSVVGPRPPLASEVECYERHVHRRLLTKPGVTGLWQVSGRSDLSWEESVRLDLSYVENWSVSGDLMLILRTVRAVIRPRGAY</sequence>
<dbReference type="NCBIfam" id="TIGR03025">
    <property type="entry name" value="EPS_sugtrans"/>
    <property type="match status" value="1"/>
</dbReference>
<keyword evidence="3 10" id="KW-0808">Transferase</keyword>
<evidence type="ECO:0000256" key="5">
    <source>
        <dbReference type="ARBA" id="ARBA00022989"/>
    </source>
</evidence>
<feature type="compositionally biased region" description="Basic residues" evidence="7">
    <location>
        <begin position="1"/>
        <end position="12"/>
    </location>
</feature>
<dbReference type="AlphaFoldDB" id="A0A6N7EB33"/>
<dbReference type="PANTHER" id="PTHR30576">
    <property type="entry name" value="COLANIC BIOSYNTHESIS UDP-GLUCOSE LIPID CARRIER TRANSFERASE"/>
    <property type="match status" value="1"/>
</dbReference>
<dbReference type="Pfam" id="PF02397">
    <property type="entry name" value="Bac_transf"/>
    <property type="match status" value="1"/>
</dbReference>
<feature type="transmembrane region" description="Helical" evidence="8">
    <location>
        <begin position="193"/>
        <end position="214"/>
    </location>
</feature>
<feature type="transmembrane region" description="Helical" evidence="8">
    <location>
        <begin position="368"/>
        <end position="389"/>
    </location>
</feature>
<feature type="region of interest" description="Disordered" evidence="7">
    <location>
        <begin position="1"/>
        <end position="21"/>
    </location>
</feature>
<feature type="transmembrane region" description="Helical" evidence="8">
    <location>
        <begin position="169"/>
        <end position="187"/>
    </location>
</feature>
<evidence type="ECO:0000256" key="1">
    <source>
        <dbReference type="ARBA" id="ARBA00004141"/>
    </source>
</evidence>
<dbReference type="Proteomes" id="UP000437709">
    <property type="component" value="Unassembled WGS sequence"/>
</dbReference>
<feature type="domain" description="Bacterial sugar transferase" evidence="9">
    <location>
        <begin position="363"/>
        <end position="550"/>
    </location>
</feature>
<keyword evidence="11" id="KW-1185">Reference proteome</keyword>
<dbReference type="GO" id="GO:0016020">
    <property type="term" value="C:membrane"/>
    <property type="evidence" value="ECO:0007669"/>
    <property type="project" value="UniProtKB-SubCell"/>
</dbReference>
<dbReference type="InterPro" id="IPR017475">
    <property type="entry name" value="EPS_sugar_tfrase"/>
</dbReference>
<evidence type="ECO:0000256" key="8">
    <source>
        <dbReference type="SAM" id="Phobius"/>
    </source>
</evidence>
<evidence type="ECO:0000313" key="10">
    <source>
        <dbReference type="EMBL" id="MPV35592.1"/>
    </source>
</evidence>
<keyword evidence="6 8" id="KW-0472">Membrane</keyword>
<name>A0A6N7EB33_9MICO</name>
<proteinExistence type="inferred from homology"/>